<evidence type="ECO:0000313" key="1">
    <source>
        <dbReference type="EMBL" id="EHN68954.1"/>
    </source>
</evidence>
<dbReference type="EMBL" id="AHIH01000010">
    <property type="protein sequence ID" value="EHN68954.1"/>
    <property type="molecule type" value="Genomic_DNA"/>
</dbReference>
<comment type="caution">
    <text evidence="1">The sequence shown here is derived from an EMBL/GenBank/DDBJ whole genome shotgun (WGS) entry which is preliminary data.</text>
</comment>
<organism evidence="1 2">
    <name type="scientific">Aliivibrio fischeri SR5</name>
    <dbReference type="NCBI Taxonomy" id="1088719"/>
    <lineage>
        <taxon>Bacteria</taxon>
        <taxon>Pseudomonadati</taxon>
        <taxon>Pseudomonadota</taxon>
        <taxon>Gammaproteobacteria</taxon>
        <taxon>Vibrionales</taxon>
        <taxon>Vibrionaceae</taxon>
        <taxon>Aliivibrio</taxon>
    </lineage>
</organism>
<proteinExistence type="predicted"/>
<protein>
    <submittedName>
        <fullName evidence="1">Uncharacterized protein</fullName>
    </submittedName>
</protein>
<dbReference type="Proteomes" id="UP000004521">
    <property type="component" value="Chromosome II"/>
</dbReference>
<accession>A0AAV3ER60</accession>
<sequence>MEMVVNKNMYEQNVIVKKQTLKGKEQVECDVSMRSVLSPEEIFFIETLLDVKIIFAHSFPSQMDNRR</sequence>
<reference evidence="1 2" key="1">
    <citation type="journal article" date="2012" name="J. Bacteriol.">
        <title>Draft Genome Sequence of Vibrio fischeri SR5, a Strain Isolated from the Light Organ of the Mediterranean Squid Sepiola robusta.</title>
        <authorList>
            <person name="Gyllborg M.C."/>
            <person name="Sahl J.W."/>
            <person name="Cronin D.C.III."/>
            <person name="Rasko D.A."/>
            <person name="Mandel M.J."/>
        </authorList>
    </citation>
    <scope>NUCLEOTIDE SEQUENCE [LARGE SCALE GENOMIC DNA]</scope>
    <source>
        <strain evidence="1 2">SR5</strain>
    </source>
</reference>
<dbReference type="RefSeq" id="WP_005422141.1">
    <property type="nucleotide sequence ID" value="NZ_CM001401.1"/>
</dbReference>
<dbReference type="AlphaFoldDB" id="A0AAV3ER60"/>
<gene>
    <name evidence="1" type="ORF">VFSR5_A0251</name>
</gene>
<name>A0AAV3ER60_ALIFS</name>
<evidence type="ECO:0000313" key="2">
    <source>
        <dbReference type="Proteomes" id="UP000004521"/>
    </source>
</evidence>